<evidence type="ECO:0000256" key="8">
    <source>
        <dbReference type="SAM" id="MobiDB-lite"/>
    </source>
</evidence>
<comment type="similarity">
    <text evidence="2">Belongs to the ric-3 family.</text>
</comment>
<evidence type="ECO:0000256" key="4">
    <source>
        <dbReference type="ARBA" id="ARBA00022824"/>
    </source>
</evidence>
<feature type="domain" description="Resistance to inhibitors of cholinesterase protein 3 N-terminal" evidence="10">
    <location>
        <begin position="53"/>
        <end position="219"/>
    </location>
</feature>
<evidence type="ECO:0000256" key="7">
    <source>
        <dbReference type="SAM" id="Coils"/>
    </source>
</evidence>
<evidence type="ECO:0000256" key="2">
    <source>
        <dbReference type="ARBA" id="ARBA00008538"/>
    </source>
</evidence>
<feature type="compositionally biased region" description="Polar residues" evidence="8">
    <location>
        <begin position="15"/>
        <end position="27"/>
    </location>
</feature>
<keyword evidence="7" id="KW-0175">Coiled coil</keyword>
<dbReference type="InterPro" id="IPR026160">
    <property type="entry name" value="Ric3"/>
</dbReference>
<feature type="compositionally biased region" description="Acidic residues" evidence="8">
    <location>
        <begin position="174"/>
        <end position="193"/>
    </location>
</feature>
<feature type="coiled-coil region" evidence="7">
    <location>
        <begin position="201"/>
        <end position="228"/>
    </location>
</feature>
<reference evidence="12" key="2">
    <citation type="submission" date="2015-08" db="UniProtKB">
        <authorList>
            <consortium name="WormBaseParasite"/>
        </authorList>
    </citation>
    <scope>IDENTIFICATION</scope>
</reference>
<feature type="compositionally biased region" description="Basic and acidic residues" evidence="8">
    <location>
        <begin position="328"/>
        <end position="339"/>
    </location>
</feature>
<dbReference type="AlphaFoldDB" id="A0A0K0F2F1"/>
<comment type="subcellular location">
    <subcellularLocation>
        <location evidence="1">Endoplasmic reticulum membrane</location>
    </subcellularLocation>
</comment>
<dbReference type="STRING" id="75913.A0A0K0F2F1"/>
<sequence>MDTIKKKSRDKMKQSLKSLRQRNSIRTGQIGKGFGEDEETMPTWKIFLIIGIVVLCFAILYPHIIGPLISSYFSPISSQKKSTSQPISPVHPALNNARTGGPRPGGPNMHSAFRMAGQNQQAETSSIRGGAFGWLLPFYTVGVMVFLVYTLYKMMYGGKGRKSKKRNQRNYYDSDYDDDSEDEDNGNEEEDNIDNMSSKKMKKLQCQLKETEMAMTKILMQLENMQNMEILAQQTLQVNVNNDNSEKEVDNRDSLQKRLNNNVNEIKKTLDDFHSLNKFYSDLKEISKHNELRRMAVNDDNSSSNDEDDFESFDNQPNEGLRNSKTIEISKESLEKETTNDDIECNNDDQSSNNNLKEETSDEINEFELTTINTNEENIPIHVDHKKNMKDNLDERSDDDRLPNIYENINNVTKVIRKGKSEKHSRREK</sequence>
<evidence type="ECO:0000313" key="12">
    <source>
        <dbReference type="WBParaSite" id="SVE_0298000.1"/>
    </source>
</evidence>
<dbReference type="WBParaSite" id="SVE_0298000.1">
    <property type="protein sequence ID" value="SVE_0298000.1"/>
    <property type="gene ID" value="SVE_0298000"/>
</dbReference>
<proteinExistence type="inferred from homology"/>
<organism evidence="11 12">
    <name type="scientific">Strongyloides venezuelensis</name>
    <name type="common">Threadworm</name>
    <dbReference type="NCBI Taxonomy" id="75913"/>
    <lineage>
        <taxon>Eukaryota</taxon>
        <taxon>Metazoa</taxon>
        <taxon>Ecdysozoa</taxon>
        <taxon>Nematoda</taxon>
        <taxon>Chromadorea</taxon>
        <taxon>Rhabditida</taxon>
        <taxon>Tylenchina</taxon>
        <taxon>Panagrolaimomorpha</taxon>
        <taxon>Strongyloidoidea</taxon>
        <taxon>Strongyloididae</taxon>
        <taxon>Strongyloides</taxon>
    </lineage>
</organism>
<evidence type="ECO:0000256" key="6">
    <source>
        <dbReference type="ARBA" id="ARBA00023136"/>
    </source>
</evidence>
<feature type="compositionally biased region" description="Polar residues" evidence="8">
    <location>
        <begin position="316"/>
        <end position="327"/>
    </location>
</feature>
<evidence type="ECO:0000256" key="1">
    <source>
        <dbReference type="ARBA" id="ARBA00004586"/>
    </source>
</evidence>
<feature type="transmembrane region" description="Helical" evidence="9">
    <location>
        <begin position="131"/>
        <end position="152"/>
    </location>
</feature>
<feature type="region of interest" description="Disordered" evidence="8">
    <location>
        <begin position="81"/>
        <end position="120"/>
    </location>
</feature>
<dbReference type="Proteomes" id="UP000035680">
    <property type="component" value="Unassembled WGS sequence"/>
</dbReference>
<evidence type="ECO:0000259" key="10">
    <source>
        <dbReference type="Pfam" id="PF15361"/>
    </source>
</evidence>
<dbReference type="Pfam" id="PF15361">
    <property type="entry name" value="RIC3"/>
    <property type="match status" value="1"/>
</dbReference>
<dbReference type="PANTHER" id="PTHR21723:SF3">
    <property type="entry name" value="PROTEIN RIC-3"/>
    <property type="match status" value="1"/>
</dbReference>
<dbReference type="GO" id="GO:0005789">
    <property type="term" value="C:endoplasmic reticulum membrane"/>
    <property type="evidence" value="ECO:0007669"/>
    <property type="project" value="UniProtKB-SubCell"/>
</dbReference>
<reference evidence="11" key="1">
    <citation type="submission" date="2014-07" db="EMBL/GenBank/DDBJ databases">
        <authorList>
            <person name="Martin A.A"/>
            <person name="De Silva N."/>
        </authorList>
    </citation>
    <scope>NUCLEOTIDE SEQUENCE</scope>
</reference>
<accession>A0A0K0F2F1</accession>
<protein>
    <submittedName>
        <fullName evidence="12">RIC3 domain-containing protein</fullName>
    </submittedName>
</protein>
<keyword evidence="3 9" id="KW-0812">Transmembrane</keyword>
<dbReference type="GO" id="GO:0045202">
    <property type="term" value="C:synapse"/>
    <property type="evidence" value="ECO:0007669"/>
    <property type="project" value="GOC"/>
</dbReference>
<dbReference type="GO" id="GO:0043005">
    <property type="term" value="C:neuron projection"/>
    <property type="evidence" value="ECO:0007669"/>
    <property type="project" value="TreeGrafter"/>
</dbReference>
<feature type="compositionally biased region" description="Basic residues" evidence="8">
    <location>
        <begin position="1"/>
        <end position="10"/>
    </location>
</feature>
<keyword evidence="6 9" id="KW-0472">Membrane</keyword>
<dbReference type="InterPro" id="IPR032763">
    <property type="entry name" value="RIC3_N"/>
</dbReference>
<dbReference type="PANTHER" id="PTHR21723">
    <property type="entry name" value="RESISTANCE TO INHIBITORS OF CHOLINESTERASE PROTEIN 3 RIC3"/>
    <property type="match status" value="1"/>
</dbReference>
<evidence type="ECO:0000256" key="5">
    <source>
        <dbReference type="ARBA" id="ARBA00022989"/>
    </source>
</evidence>
<feature type="region of interest" description="Disordered" evidence="8">
    <location>
        <begin position="160"/>
        <end position="201"/>
    </location>
</feature>
<evidence type="ECO:0000256" key="3">
    <source>
        <dbReference type="ARBA" id="ARBA00022692"/>
    </source>
</evidence>
<keyword evidence="4" id="KW-0256">Endoplasmic reticulum</keyword>
<evidence type="ECO:0000313" key="11">
    <source>
        <dbReference type="Proteomes" id="UP000035680"/>
    </source>
</evidence>
<keyword evidence="5 9" id="KW-1133">Transmembrane helix</keyword>
<evidence type="ECO:0000256" key="9">
    <source>
        <dbReference type="SAM" id="Phobius"/>
    </source>
</evidence>
<dbReference type="GO" id="GO:0043025">
    <property type="term" value="C:neuronal cell body"/>
    <property type="evidence" value="ECO:0007669"/>
    <property type="project" value="TreeGrafter"/>
</dbReference>
<dbReference type="GO" id="GO:0034394">
    <property type="term" value="P:protein localization to cell surface"/>
    <property type="evidence" value="ECO:0007669"/>
    <property type="project" value="TreeGrafter"/>
</dbReference>
<keyword evidence="11" id="KW-1185">Reference proteome</keyword>
<feature type="transmembrane region" description="Helical" evidence="9">
    <location>
        <begin position="46"/>
        <end position="65"/>
    </location>
</feature>
<feature type="region of interest" description="Disordered" evidence="8">
    <location>
        <begin position="294"/>
        <end position="362"/>
    </location>
</feature>
<feature type="region of interest" description="Disordered" evidence="8">
    <location>
        <begin position="1"/>
        <end position="34"/>
    </location>
</feature>
<name>A0A0K0F2F1_STRVS</name>
<dbReference type="GO" id="GO:0007271">
    <property type="term" value="P:synaptic transmission, cholinergic"/>
    <property type="evidence" value="ECO:0007669"/>
    <property type="project" value="TreeGrafter"/>
</dbReference>